<keyword evidence="3" id="KW-1185">Reference proteome</keyword>
<dbReference type="EMBL" id="JARIHO010000006">
    <property type="protein sequence ID" value="KAJ7359568.1"/>
    <property type="molecule type" value="Genomic_DNA"/>
</dbReference>
<proteinExistence type="predicted"/>
<gene>
    <name evidence="2" type="ORF">DFH08DRAFT_1074993</name>
</gene>
<accession>A0AAD7AI92</accession>
<protein>
    <recommendedName>
        <fullName evidence="1">Peptidase S33 tripeptidyl aminopeptidase-like C-terminal domain-containing protein</fullName>
    </recommendedName>
</protein>
<dbReference type="Pfam" id="PF08386">
    <property type="entry name" value="Abhydrolase_4"/>
    <property type="match status" value="1"/>
</dbReference>
<sequence>MAFFRHRSCYGPVWHETPALSVCASLHEPFQDHITPLRNAKKMSKAFTGSVVLMQDCPGHTSLAGASPCTWGYIREYFLNGTLPDNDTVCPVLGSLFPNPGATGLQEHEQTVFSAARRGGFRNCTVKCQA</sequence>
<dbReference type="AlphaFoldDB" id="A0AAD7AI92"/>
<dbReference type="Proteomes" id="UP001218218">
    <property type="component" value="Unassembled WGS sequence"/>
</dbReference>
<reference evidence="2" key="1">
    <citation type="submission" date="2023-03" db="EMBL/GenBank/DDBJ databases">
        <title>Massive genome expansion in bonnet fungi (Mycena s.s.) driven by repeated elements and novel gene families across ecological guilds.</title>
        <authorList>
            <consortium name="Lawrence Berkeley National Laboratory"/>
            <person name="Harder C.B."/>
            <person name="Miyauchi S."/>
            <person name="Viragh M."/>
            <person name="Kuo A."/>
            <person name="Thoen E."/>
            <person name="Andreopoulos B."/>
            <person name="Lu D."/>
            <person name="Skrede I."/>
            <person name="Drula E."/>
            <person name="Henrissat B."/>
            <person name="Morin E."/>
            <person name="Kohler A."/>
            <person name="Barry K."/>
            <person name="LaButti K."/>
            <person name="Morin E."/>
            <person name="Salamov A."/>
            <person name="Lipzen A."/>
            <person name="Mereny Z."/>
            <person name="Hegedus B."/>
            <person name="Baldrian P."/>
            <person name="Stursova M."/>
            <person name="Weitz H."/>
            <person name="Taylor A."/>
            <person name="Grigoriev I.V."/>
            <person name="Nagy L.G."/>
            <person name="Martin F."/>
            <person name="Kauserud H."/>
        </authorList>
    </citation>
    <scope>NUCLEOTIDE SEQUENCE</scope>
    <source>
        <strain evidence="2">CBHHK002</strain>
    </source>
</reference>
<feature type="domain" description="Peptidase S33 tripeptidyl aminopeptidase-like C-terminal" evidence="1">
    <location>
        <begin position="31"/>
        <end position="90"/>
    </location>
</feature>
<organism evidence="2 3">
    <name type="scientific">Mycena albidolilacea</name>
    <dbReference type="NCBI Taxonomy" id="1033008"/>
    <lineage>
        <taxon>Eukaryota</taxon>
        <taxon>Fungi</taxon>
        <taxon>Dikarya</taxon>
        <taxon>Basidiomycota</taxon>
        <taxon>Agaricomycotina</taxon>
        <taxon>Agaricomycetes</taxon>
        <taxon>Agaricomycetidae</taxon>
        <taxon>Agaricales</taxon>
        <taxon>Marasmiineae</taxon>
        <taxon>Mycenaceae</taxon>
        <taxon>Mycena</taxon>
    </lineage>
</organism>
<name>A0AAD7AI92_9AGAR</name>
<evidence type="ECO:0000259" key="1">
    <source>
        <dbReference type="Pfam" id="PF08386"/>
    </source>
</evidence>
<evidence type="ECO:0000313" key="2">
    <source>
        <dbReference type="EMBL" id="KAJ7359568.1"/>
    </source>
</evidence>
<comment type="caution">
    <text evidence="2">The sequence shown here is derived from an EMBL/GenBank/DDBJ whole genome shotgun (WGS) entry which is preliminary data.</text>
</comment>
<dbReference type="InterPro" id="IPR013595">
    <property type="entry name" value="Pept_S33_TAP-like_C"/>
</dbReference>
<evidence type="ECO:0000313" key="3">
    <source>
        <dbReference type="Proteomes" id="UP001218218"/>
    </source>
</evidence>